<evidence type="ECO:0008006" key="10">
    <source>
        <dbReference type="Google" id="ProtNLM"/>
    </source>
</evidence>
<dbReference type="Pfam" id="PF00230">
    <property type="entry name" value="MIP"/>
    <property type="match status" value="1"/>
</dbReference>
<reference evidence="8 9" key="1">
    <citation type="journal article" date="2021" name="Sci. Rep.">
        <title>The genome of the diatom Chaetoceros tenuissimus carries an ancient integrated fragment of an extant virus.</title>
        <authorList>
            <person name="Hongo Y."/>
            <person name="Kimura K."/>
            <person name="Takaki Y."/>
            <person name="Yoshida Y."/>
            <person name="Baba S."/>
            <person name="Kobayashi G."/>
            <person name="Nagasaki K."/>
            <person name="Hano T."/>
            <person name="Tomaru Y."/>
        </authorList>
    </citation>
    <scope>NUCLEOTIDE SEQUENCE [LARGE SCALE GENOMIC DNA]</scope>
    <source>
        <strain evidence="8 9">NIES-3715</strain>
    </source>
</reference>
<dbReference type="InterPro" id="IPR023271">
    <property type="entry name" value="Aquaporin-like"/>
</dbReference>
<feature type="transmembrane region" description="Helical" evidence="7">
    <location>
        <begin position="160"/>
        <end position="180"/>
    </location>
</feature>
<keyword evidence="5 7" id="KW-0472">Membrane</keyword>
<evidence type="ECO:0000256" key="5">
    <source>
        <dbReference type="ARBA" id="ARBA00023136"/>
    </source>
</evidence>
<dbReference type="InterPro" id="IPR034294">
    <property type="entry name" value="Aquaporin_transptr"/>
</dbReference>
<dbReference type="AlphaFoldDB" id="A0AAD3H739"/>
<dbReference type="InterPro" id="IPR000425">
    <property type="entry name" value="MIP"/>
</dbReference>
<evidence type="ECO:0000313" key="8">
    <source>
        <dbReference type="EMBL" id="GFH52384.1"/>
    </source>
</evidence>
<feature type="transmembrane region" description="Helical" evidence="7">
    <location>
        <begin position="192"/>
        <end position="214"/>
    </location>
</feature>
<sequence length="304" mass="33171">MTFTILRVLKQPSPDDASNVSKLIKHSLIEFICTATFVYFGTLSAVSTGTKLGGGSGKGEDVARIFPIAFCFGITIMCMAYSIGHYSGCHLNPGVSLLMFFRREMSAVRMCCYWIAQFTGAMLGSLLVWGSVQGLAKSDENLITRNPPFTLGSNILDPEITVGSGFLLELMGSFFFYLVISQTALDKKGIAETSLVAIPIGFSLVVVHVCLIPFTGCGVNPARIFGPSIITCMADRSQCTTVIGDWWWIYYIGPFCGALLVSEFTALLKWQVEPEVVEYPVTTKLLPSSNEKVEIADEEVFPAE</sequence>
<feature type="transmembrane region" description="Helical" evidence="7">
    <location>
        <begin position="107"/>
        <end position="129"/>
    </location>
</feature>
<dbReference type="PANTHER" id="PTHR19139:SF199">
    <property type="entry name" value="MIP17260P"/>
    <property type="match status" value="1"/>
</dbReference>
<dbReference type="GO" id="GO:0005886">
    <property type="term" value="C:plasma membrane"/>
    <property type="evidence" value="ECO:0007669"/>
    <property type="project" value="TreeGrafter"/>
</dbReference>
<dbReference type="Gene3D" id="1.20.1080.10">
    <property type="entry name" value="Glycerol uptake facilitator protein"/>
    <property type="match status" value="1"/>
</dbReference>
<dbReference type="EMBL" id="BLLK01000045">
    <property type="protein sequence ID" value="GFH52384.1"/>
    <property type="molecule type" value="Genomic_DNA"/>
</dbReference>
<feature type="transmembrane region" description="Helical" evidence="7">
    <location>
        <begin position="66"/>
        <end position="86"/>
    </location>
</feature>
<dbReference type="Proteomes" id="UP001054902">
    <property type="component" value="Unassembled WGS sequence"/>
</dbReference>
<proteinExistence type="inferred from homology"/>
<gene>
    <name evidence="8" type="ORF">CTEN210_08860</name>
</gene>
<comment type="subcellular location">
    <subcellularLocation>
        <location evidence="1">Membrane</location>
        <topology evidence="1">Multi-pass membrane protein</topology>
    </subcellularLocation>
</comment>
<evidence type="ECO:0000256" key="3">
    <source>
        <dbReference type="ARBA" id="ARBA00022692"/>
    </source>
</evidence>
<keyword evidence="4 7" id="KW-1133">Transmembrane helix</keyword>
<evidence type="ECO:0000256" key="7">
    <source>
        <dbReference type="SAM" id="Phobius"/>
    </source>
</evidence>
<evidence type="ECO:0000313" key="9">
    <source>
        <dbReference type="Proteomes" id="UP001054902"/>
    </source>
</evidence>
<dbReference type="PRINTS" id="PR00783">
    <property type="entry name" value="MINTRINSICP"/>
</dbReference>
<evidence type="ECO:0000256" key="1">
    <source>
        <dbReference type="ARBA" id="ARBA00004141"/>
    </source>
</evidence>
<protein>
    <recommendedName>
        <fullName evidence="10">Aquaporin</fullName>
    </recommendedName>
</protein>
<dbReference type="PANTHER" id="PTHR19139">
    <property type="entry name" value="AQUAPORIN TRANSPORTER"/>
    <property type="match status" value="1"/>
</dbReference>
<keyword evidence="3 6" id="KW-0812">Transmembrane</keyword>
<comment type="caution">
    <text evidence="8">The sequence shown here is derived from an EMBL/GenBank/DDBJ whole genome shotgun (WGS) entry which is preliminary data.</text>
</comment>
<evidence type="ECO:0000256" key="6">
    <source>
        <dbReference type="RuleBase" id="RU000477"/>
    </source>
</evidence>
<name>A0AAD3H739_9STRA</name>
<dbReference type="GO" id="GO:0015250">
    <property type="term" value="F:water channel activity"/>
    <property type="evidence" value="ECO:0007669"/>
    <property type="project" value="TreeGrafter"/>
</dbReference>
<keyword evidence="9" id="KW-1185">Reference proteome</keyword>
<keyword evidence="6" id="KW-0813">Transport</keyword>
<evidence type="ECO:0000256" key="4">
    <source>
        <dbReference type="ARBA" id="ARBA00022989"/>
    </source>
</evidence>
<dbReference type="SUPFAM" id="SSF81338">
    <property type="entry name" value="Aquaporin-like"/>
    <property type="match status" value="1"/>
</dbReference>
<organism evidence="8 9">
    <name type="scientific">Chaetoceros tenuissimus</name>
    <dbReference type="NCBI Taxonomy" id="426638"/>
    <lineage>
        <taxon>Eukaryota</taxon>
        <taxon>Sar</taxon>
        <taxon>Stramenopiles</taxon>
        <taxon>Ochrophyta</taxon>
        <taxon>Bacillariophyta</taxon>
        <taxon>Coscinodiscophyceae</taxon>
        <taxon>Chaetocerotophycidae</taxon>
        <taxon>Chaetocerotales</taxon>
        <taxon>Chaetocerotaceae</taxon>
        <taxon>Chaetoceros</taxon>
    </lineage>
</organism>
<accession>A0AAD3H739</accession>
<comment type="similarity">
    <text evidence="2 6">Belongs to the MIP/aquaporin (TC 1.A.8) family.</text>
</comment>
<feature type="transmembrane region" description="Helical" evidence="7">
    <location>
        <begin position="28"/>
        <end position="46"/>
    </location>
</feature>
<evidence type="ECO:0000256" key="2">
    <source>
        <dbReference type="ARBA" id="ARBA00006175"/>
    </source>
</evidence>